<dbReference type="Pfam" id="PF00326">
    <property type="entry name" value="Peptidase_S9"/>
    <property type="match status" value="1"/>
</dbReference>
<dbReference type="InterPro" id="IPR002470">
    <property type="entry name" value="Peptidase_S9A"/>
</dbReference>
<feature type="domain" description="Peptidase S9 prolyl oligopeptidase catalytic" evidence="3">
    <location>
        <begin position="440"/>
        <end position="644"/>
    </location>
</feature>
<evidence type="ECO:0000313" key="5">
    <source>
        <dbReference type="Proteomes" id="UP000315700"/>
    </source>
</evidence>
<evidence type="ECO:0000259" key="3">
    <source>
        <dbReference type="Pfam" id="PF00326"/>
    </source>
</evidence>
<dbReference type="KEGG" id="ccos:Pan44_31940"/>
<dbReference type="PRINTS" id="PR00862">
    <property type="entry name" value="PROLIGOPTASE"/>
</dbReference>
<dbReference type="PANTHER" id="PTHR42776">
    <property type="entry name" value="SERINE PEPTIDASE S9 FAMILY MEMBER"/>
    <property type="match status" value="1"/>
</dbReference>
<keyword evidence="1 4" id="KW-0378">Hydrolase</keyword>
<feature type="chain" id="PRO_5021827393" evidence="2">
    <location>
        <begin position="22"/>
        <end position="648"/>
    </location>
</feature>
<gene>
    <name evidence="4" type="ORF">Pan44_31940</name>
</gene>
<dbReference type="InterPro" id="IPR011042">
    <property type="entry name" value="6-blade_b-propeller_TolB-like"/>
</dbReference>
<feature type="signal peptide" evidence="2">
    <location>
        <begin position="1"/>
        <end position="21"/>
    </location>
</feature>
<dbReference type="AlphaFoldDB" id="A0A517SG95"/>
<keyword evidence="2" id="KW-0732">Signal</keyword>
<dbReference type="InParanoid" id="A0A517SG95"/>
<dbReference type="InterPro" id="IPR001375">
    <property type="entry name" value="Peptidase_S9_cat"/>
</dbReference>
<dbReference type="GO" id="GO:0006508">
    <property type="term" value="P:proteolysis"/>
    <property type="evidence" value="ECO:0007669"/>
    <property type="project" value="InterPro"/>
</dbReference>
<reference evidence="4 5" key="1">
    <citation type="submission" date="2019-02" db="EMBL/GenBank/DDBJ databases">
        <title>Deep-cultivation of Planctomycetes and their phenomic and genomic characterization uncovers novel biology.</title>
        <authorList>
            <person name="Wiegand S."/>
            <person name="Jogler M."/>
            <person name="Boedeker C."/>
            <person name="Pinto D."/>
            <person name="Vollmers J."/>
            <person name="Rivas-Marin E."/>
            <person name="Kohn T."/>
            <person name="Peeters S.H."/>
            <person name="Heuer A."/>
            <person name="Rast P."/>
            <person name="Oberbeckmann S."/>
            <person name="Bunk B."/>
            <person name="Jeske O."/>
            <person name="Meyerdierks A."/>
            <person name="Storesund J.E."/>
            <person name="Kallscheuer N."/>
            <person name="Luecker S."/>
            <person name="Lage O.M."/>
            <person name="Pohl T."/>
            <person name="Merkel B.J."/>
            <person name="Hornburger P."/>
            <person name="Mueller R.-W."/>
            <person name="Bruemmer F."/>
            <person name="Labrenz M."/>
            <person name="Spormann A.M."/>
            <person name="Op den Camp H."/>
            <person name="Overmann J."/>
            <person name="Amann R."/>
            <person name="Jetten M.S.M."/>
            <person name="Mascher T."/>
            <person name="Medema M.H."/>
            <person name="Devos D.P."/>
            <person name="Kaster A.-K."/>
            <person name="Ovreas L."/>
            <person name="Rohde M."/>
            <person name="Galperin M.Y."/>
            <person name="Jogler C."/>
        </authorList>
    </citation>
    <scope>NUCLEOTIDE SEQUENCE [LARGE SCALE GENOMIC DNA]</scope>
    <source>
        <strain evidence="4 5">Pan44</strain>
    </source>
</reference>
<dbReference type="SUPFAM" id="SSF82171">
    <property type="entry name" value="DPP6 N-terminal domain-like"/>
    <property type="match status" value="1"/>
</dbReference>
<protein>
    <submittedName>
        <fullName evidence="4">Prolyl endopeptidase</fullName>
        <ecNumber evidence="4">3.4.21.26</ecNumber>
    </submittedName>
</protein>
<sequence length="648" mass="71928" precursor="true">MCKAAALAGLMMITSTVAAPAAENDPLRPPAMDVSGVPAVPKELMDQLRQYQSVRNAGFRGWAPDGKGILIQTQFGNTMQLHRVYEPGGRREQMTFLDEPTDGRFLKGTQDGTLLLQLSAGGNENNQLLRFDREDGRVILLTDGTSRHTFGPQSEDGSFLIVAHNARNGRDMDLFRLDPRNPASPEKLMEVENELWDPQDLSLDGRKLLMSRYVSINESYPAVFDMTTKVRTPIPPPPGAPGKVSFGHLAFAPDGKTAYVSCDARGEFLELAVVDLQSFEYKTWLTSDIRWNVDRIEVDPKSGNVAFTVNADGASDLYLIEGRERRKLETPLGIIESLQFSDDGTQLGFTLAKPNAPADAYTILLTNGVLTQWTHSEVGGLNPARFIVPERIQFPSFDGHHIPAYVFKPRSATATSKAPVLINIHGGPESQYRPFFTGFDQLLLNELGIAVIRPNVRGSDGYGKTYLQLDNAEKREDSVKDIGALLDWIAAQPDLDKDRVAVYGGSYGGYMVLASLTHFPERIKAGVDVVGIANFVTFLKNTSEYRRDLRRAEYGDERDPEMLKVFERINPTNNAHKIHSALMVAHGKNDPRVPFSEAELIAPLVRKNNAPVWTVYADNEGHGFAKRDNRDYVTAVTAMFLREFLLTK</sequence>
<dbReference type="OrthoDB" id="108903at2"/>
<name>A0A517SG95_9PLAN</name>
<dbReference type="PANTHER" id="PTHR42776:SF27">
    <property type="entry name" value="DIPEPTIDYL PEPTIDASE FAMILY MEMBER 6"/>
    <property type="match status" value="1"/>
</dbReference>
<dbReference type="EMBL" id="CP036271">
    <property type="protein sequence ID" value="QDT55152.1"/>
    <property type="molecule type" value="Genomic_DNA"/>
</dbReference>
<dbReference type="GO" id="GO:0004252">
    <property type="term" value="F:serine-type endopeptidase activity"/>
    <property type="evidence" value="ECO:0007669"/>
    <property type="project" value="UniProtKB-EC"/>
</dbReference>
<dbReference type="EC" id="3.4.21.26" evidence="4"/>
<keyword evidence="5" id="KW-1185">Reference proteome</keyword>
<accession>A0A517SG95</accession>
<evidence type="ECO:0000256" key="1">
    <source>
        <dbReference type="ARBA" id="ARBA00022801"/>
    </source>
</evidence>
<dbReference type="Gene3D" id="3.40.50.1820">
    <property type="entry name" value="alpha/beta hydrolase"/>
    <property type="match status" value="1"/>
</dbReference>
<evidence type="ECO:0000256" key="2">
    <source>
        <dbReference type="SAM" id="SignalP"/>
    </source>
</evidence>
<proteinExistence type="predicted"/>
<dbReference type="SUPFAM" id="SSF53474">
    <property type="entry name" value="alpha/beta-Hydrolases"/>
    <property type="match status" value="1"/>
</dbReference>
<dbReference type="Gene3D" id="2.120.10.30">
    <property type="entry name" value="TolB, C-terminal domain"/>
    <property type="match status" value="1"/>
</dbReference>
<dbReference type="Gene3D" id="2.130.10.10">
    <property type="entry name" value="YVTN repeat-like/Quinoprotein amine dehydrogenase"/>
    <property type="match status" value="1"/>
</dbReference>
<organism evidence="4 5">
    <name type="scientific">Caulifigura coniformis</name>
    <dbReference type="NCBI Taxonomy" id="2527983"/>
    <lineage>
        <taxon>Bacteria</taxon>
        <taxon>Pseudomonadati</taxon>
        <taxon>Planctomycetota</taxon>
        <taxon>Planctomycetia</taxon>
        <taxon>Planctomycetales</taxon>
        <taxon>Planctomycetaceae</taxon>
        <taxon>Caulifigura</taxon>
    </lineage>
</organism>
<dbReference type="InterPro" id="IPR029058">
    <property type="entry name" value="AB_hydrolase_fold"/>
</dbReference>
<dbReference type="InterPro" id="IPR015943">
    <property type="entry name" value="WD40/YVTN_repeat-like_dom_sf"/>
</dbReference>
<dbReference type="Proteomes" id="UP000315700">
    <property type="component" value="Chromosome"/>
</dbReference>
<evidence type="ECO:0000313" key="4">
    <source>
        <dbReference type="EMBL" id="QDT55152.1"/>
    </source>
</evidence>